<evidence type="ECO:0000313" key="5">
    <source>
        <dbReference type="EMBL" id="SMG44228.1"/>
    </source>
</evidence>
<evidence type="ECO:0000313" key="6">
    <source>
        <dbReference type="Proteomes" id="UP000193804"/>
    </source>
</evidence>
<protein>
    <recommendedName>
        <fullName evidence="4">Imelysin-like domain-containing protein</fullName>
    </recommendedName>
</protein>
<evidence type="ECO:0000259" key="4">
    <source>
        <dbReference type="Pfam" id="PF09375"/>
    </source>
</evidence>
<gene>
    <name evidence="5" type="ORF">SAMN05661096_03106</name>
</gene>
<dbReference type="Proteomes" id="UP000193804">
    <property type="component" value="Unassembled WGS sequence"/>
</dbReference>
<keyword evidence="6" id="KW-1185">Reference proteome</keyword>
<dbReference type="Pfam" id="PF09375">
    <property type="entry name" value="Peptidase_M75"/>
    <property type="match status" value="1"/>
</dbReference>
<comment type="subcellular location">
    <subcellularLocation>
        <location evidence="1">Cell envelope</location>
    </subcellularLocation>
</comment>
<proteinExistence type="predicted"/>
<dbReference type="Gene3D" id="1.20.1420.20">
    <property type="entry name" value="M75 peptidase, HXXE motif"/>
    <property type="match status" value="1"/>
</dbReference>
<sequence length="347" mass="39092">MKLISILSFVFFVLFSSCNSTGNEGFEKEEMLKNIAENLAIPSYEQSLKSFQQLQELLLQVEKGPNTENLHELRNSWKSAALKWSKTAPYRFGPIDELLIENNFYYYPIDTVKVKQAISSFNNQKNSVERLGSNVQGLGAIEYILFQSEQPTKEELAYCGLLSDHLVKLNQQVLDQWINEYSKSFVSNTGSDIGSSLSKLTNQWIEVIDYIKGDEVGRPAGKTSGIEKNVYNLHAPYSQISLKIIHAKLSALQLSFNGDTKKGVDDYLDHLDIKLSDNIPLQDKINEQINTLLANSNQEEPLTQLILEGSKEVDQIYLQSLNLSIIFKTELMGQLGLVTTFSDSDGD</sequence>
<accession>A0A1X7KSS8</accession>
<dbReference type="GO" id="GO:0030313">
    <property type="term" value="C:cell envelope"/>
    <property type="evidence" value="ECO:0007669"/>
    <property type="project" value="UniProtKB-SubCell"/>
</dbReference>
<dbReference type="PROSITE" id="PS51257">
    <property type="entry name" value="PROKAR_LIPOPROTEIN"/>
    <property type="match status" value="1"/>
</dbReference>
<feature type="signal peptide" evidence="3">
    <location>
        <begin position="1"/>
        <end position="22"/>
    </location>
</feature>
<dbReference type="STRING" id="1028.SAMN05661096_03106"/>
<feature type="chain" id="PRO_5012846862" description="Imelysin-like domain-containing protein" evidence="3">
    <location>
        <begin position="23"/>
        <end position="347"/>
    </location>
</feature>
<dbReference type="EMBL" id="FXAW01000006">
    <property type="protein sequence ID" value="SMG44228.1"/>
    <property type="molecule type" value="Genomic_DNA"/>
</dbReference>
<keyword evidence="2 3" id="KW-0732">Signal</keyword>
<feature type="domain" description="Imelysin-like" evidence="4">
    <location>
        <begin position="40"/>
        <end position="294"/>
    </location>
</feature>
<name>A0A1X7KSS8_9BACT</name>
<organism evidence="5 6">
    <name type="scientific">Marivirga sericea</name>
    <dbReference type="NCBI Taxonomy" id="1028"/>
    <lineage>
        <taxon>Bacteria</taxon>
        <taxon>Pseudomonadati</taxon>
        <taxon>Bacteroidota</taxon>
        <taxon>Cytophagia</taxon>
        <taxon>Cytophagales</taxon>
        <taxon>Marivirgaceae</taxon>
        <taxon>Marivirga</taxon>
    </lineage>
</organism>
<evidence type="ECO:0000256" key="1">
    <source>
        <dbReference type="ARBA" id="ARBA00004196"/>
    </source>
</evidence>
<dbReference type="AlphaFoldDB" id="A0A1X7KSS8"/>
<dbReference type="InterPro" id="IPR018976">
    <property type="entry name" value="Imelysin-like"/>
</dbReference>
<evidence type="ECO:0000256" key="2">
    <source>
        <dbReference type="ARBA" id="ARBA00022729"/>
    </source>
</evidence>
<dbReference type="RefSeq" id="WP_085518249.1">
    <property type="nucleotide sequence ID" value="NZ_FXAW01000006.1"/>
</dbReference>
<dbReference type="InterPro" id="IPR034984">
    <property type="entry name" value="Imelysin-like_IPPA"/>
</dbReference>
<dbReference type="CDD" id="cd14659">
    <property type="entry name" value="Imelysin-like_IPPA"/>
    <property type="match status" value="1"/>
</dbReference>
<reference evidence="6" key="1">
    <citation type="submission" date="2017-04" db="EMBL/GenBank/DDBJ databases">
        <authorList>
            <person name="Varghese N."/>
            <person name="Submissions S."/>
        </authorList>
    </citation>
    <scope>NUCLEOTIDE SEQUENCE [LARGE SCALE GENOMIC DNA]</scope>
    <source>
        <strain evidence="6">DSM 4125</strain>
    </source>
</reference>
<dbReference type="OrthoDB" id="650514at2"/>
<evidence type="ECO:0000256" key="3">
    <source>
        <dbReference type="SAM" id="SignalP"/>
    </source>
</evidence>
<dbReference type="InterPro" id="IPR038352">
    <property type="entry name" value="Imelysin_sf"/>
</dbReference>